<evidence type="ECO:0000313" key="3">
    <source>
        <dbReference type="Proteomes" id="UP001476798"/>
    </source>
</evidence>
<comment type="caution">
    <text evidence="2">The sequence shown here is derived from an EMBL/GenBank/DDBJ whole genome shotgun (WGS) entry which is preliminary data.</text>
</comment>
<dbReference type="Gene3D" id="3.40.50.300">
    <property type="entry name" value="P-loop containing nucleotide triphosphate hydrolases"/>
    <property type="match status" value="1"/>
</dbReference>
<sequence>RFRTTSGLDSAVDPIQVKNVTFEHVKGVEEAKNELQDVVEFLKNPQKFTVLGGKLPKGILLVGPPGTGKTLLARAVAGEADVPFYYASGSEFDEMFVGVGAKEAKANAPCVIFIDELDSVGGKRIESPMHPYSRQTINQLLAEMDGFKPNEGVIVVGATNFAEALDKYVSSLN</sequence>
<organism evidence="2 3">
    <name type="scientific">Goodea atripinnis</name>
    <dbReference type="NCBI Taxonomy" id="208336"/>
    <lineage>
        <taxon>Eukaryota</taxon>
        <taxon>Metazoa</taxon>
        <taxon>Chordata</taxon>
        <taxon>Craniata</taxon>
        <taxon>Vertebrata</taxon>
        <taxon>Euteleostomi</taxon>
        <taxon>Actinopterygii</taxon>
        <taxon>Neopterygii</taxon>
        <taxon>Teleostei</taxon>
        <taxon>Neoteleostei</taxon>
        <taxon>Acanthomorphata</taxon>
        <taxon>Ovalentaria</taxon>
        <taxon>Atherinomorphae</taxon>
        <taxon>Cyprinodontiformes</taxon>
        <taxon>Goodeidae</taxon>
        <taxon>Goodea</taxon>
    </lineage>
</organism>
<dbReference type="SMART" id="SM00382">
    <property type="entry name" value="AAA"/>
    <property type="match status" value="1"/>
</dbReference>
<proteinExistence type="predicted"/>
<dbReference type="InterPro" id="IPR027417">
    <property type="entry name" value="P-loop_NTPase"/>
</dbReference>
<dbReference type="PANTHER" id="PTHR23076">
    <property type="entry name" value="METALLOPROTEASE M41 FTSH"/>
    <property type="match status" value="1"/>
</dbReference>
<name>A0ABV0NMS0_9TELE</name>
<gene>
    <name evidence="2" type="primary">YME1L1_1</name>
    <name evidence="2" type="ORF">GOODEAATRI_022695</name>
</gene>
<dbReference type="SUPFAM" id="SSF52540">
    <property type="entry name" value="P-loop containing nucleoside triphosphate hydrolases"/>
    <property type="match status" value="1"/>
</dbReference>
<protein>
    <submittedName>
        <fullName evidence="2">ATP-dependent zinc metalloprotease yme1l1</fullName>
    </submittedName>
</protein>
<evidence type="ECO:0000313" key="2">
    <source>
        <dbReference type="EMBL" id="MEQ2172590.1"/>
    </source>
</evidence>
<dbReference type="GO" id="GO:0008237">
    <property type="term" value="F:metallopeptidase activity"/>
    <property type="evidence" value="ECO:0007669"/>
    <property type="project" value="UniProtKB-KW"/>
</dbReference>
<accession>A0ABV0NMS0</accession>
<dbReference type="Pfam" id="PF00004">
    <property type="entry name" value="AAA"/>
    <property type="match status" value="1"/>
</dbReference>
<feature type="domain" description="AAA+ ATPase" evidence="1">
    <location>
        <begin position="55"/>
        <end position="173"/>
    </location>
</feature>
<dbReference type="InterPro" id="IPR003593">
    <property type="entry name" value="AAA+_ATPase"/>
</dbReference>
<dbReference type="InterPro" id="IPR003959">
    <property type="entry name" value="ATPase_AAA_core"/>
</dbReference>
<reference evidence="2 3" key="1">
    <citation type="submission" date="2021-06" db="EMBL/GenBank/DDBJ databases">
        <authorList>
            <person name="Palmer J.M."/>
        </authorList>
    </citation>
    <scope>NUCLEOTIDE SEQUENCE [LARGE SCALE GENOMIC DNA]</scope>
    <source>
        <strain evidence="2 3">GA_2019</strain>
        <tissue evidence="2">Muscle</tissue>
    </source>
</reference>
<keyword evidence="3" id="KW-1185">Reference proteome</keyword>
<dbReference type="EMBL" id="JAHRIO010042328">
    <property type="protein sequence ID" value="MEQ2172590.1"/>
    <property type="molecule type" value="Genomic_DNA"/>
</dbReference>
<keyword evidence="2" id="KW-0645">Protease</keyword>
<evidence type="ECO:0000259" key="1">
    <source>
        <dbReference type="SMART" id="SM00382"/>
    </source>
</evidence>
<keyword evidence="2" id="KW-0378">Hydrolase</keyword>
<keyword evidence="2" id="KW-0482">Metalloprotease</keyword>
<dbReference type="Proteomes" id="UP001476798">
    <property type="component" value="Unassembled WGS sequence"/>
</dbReference>
<dbReference type="PANTHER" id="PTHR23076:SF97">
    <property type="entry name" value="ATP-DEPENDENT ZINC METALLOPROTEASE YME1L1"/>
    <property type="match status" value="1"/>
</dbReference>
<feature type="non-terminal residue" evidence="2">
    <location>
        <position position="1"/>
    </location>
</feature>